<gene>
    <name evidence="1" type="ORF">AVEN_161720_1</name>
</gene>
<name>A0A4Y2U6W2_ARAVE</name>
<proteinExistence type="predicted"/>
<protein>
    <submittedName>
        <fullName evidence="1">Uncharacterized protein</fullName>
    </submittedName>
</protein>
<dbReference type="EMBL" id="BGPR01034388">
    <property type="protein sequence ID" value="GBO08735.1"/>
    <property type="molecule type" value="Genomic_DNA"/>
</dbReference>
<reference evidence="1 2" key="1">
    <citation type="journal article" date="2019" name="Sci. Rep.">
        <title>Orb-weaving spider Araneus ventricosus genome elucidates the spidroin gene catalogue.</title>
        <authorList>
            <person name="Kono N."/>
            <person name="Nakamura H."/>
            <person name="Ohtoshi R."/>
            <person name="Moran D.A.P."/>
            <person name="Shinohara A."/>
            <person name="Yoshida Y."/>
            <person name="Fujiwara M."/>
            <person name="Mori M."/>
            <person name="Tomita M."/>
            <person name="Arakawa K."/>
        </authorList>
    </citation>
    <scope>NUCLEOTIDE SEQUENCE [LARGE SCALE GENOMIC DNA]</scope>
</reference>
<sequence length="93" mass="10569">MSLGWSQCEDKSCVSVISRQKGLHLYEFKVIHSSWLIIVHESLDSLQNFANEDLCLKTKVPKDCIFRGDVCVLIRHISLPSHFAPQRPSESEG</sequence>
<accession>A0A4Y2U6W2</accession>
<dbReference type="Proteomes" id="UP000499080">
    <property type="component" value="Unassembled WGS sequence"/>
</dbReference>
<keyword evidence="2" id="KW-1185">Reference proteome</keyword>
<comment type="caution">
    <text evidence="1">The sequence shown here is derived from an EMBL/GenBank/DDBJ whole genome shotgun (WGS) entry which is preliminary data.</text>
</comment>
<evidence type="ECO:0000313" key="2">
    <source>
        <dbReference type="Proteomes" id="UP000499080"/>
    </source>
</evidence>
<dbReference type="AlphaFoldDB" id="A0A4Y2U6W2"/>
<evidence type="ECO:0000313" key="1">
    <source>
        <dbReference type="EMBL" id="GBO08735.1"/>
    </source>
</evidence>
<organism evidence="1 2">
    <name type="scientific">Araneus ventricosus</name>
    <name type="common">Orbweaver spider</name>
    <name type="synonym">Epeira ventricosa</name>
    <dbReference type="NCBI Taxonomy" id="182803"/>
    <lineage>
        <taxon>Eukaryota</taxon>
        <taxon>Metazoa</taxon>
        <taxon>Ecdysozoa</taxon>
        <taxon>Arthropoda</taxon>
        <taxon>Chelicerata</taxon>
        <taxon>Arachnida</taxon>
        <taxon>Araneae</taxon>
        <taxon>Araneomorphae</taxon>
        <taxon>Entelegynae</taxon>
        <taxon>Araneoidea</taxon>
        <taxon>Araneidae</taxon>
        <taxon>Araneus</taxon>
    </lineage>
</organism>